<evidence type="ECO:0000256" key="2">
    <source>
        <dbReference type="ARBA" id="ARBA00008773"/>
    </source>
</evidence>
<accession>A0AAN9PJU1</accession>
<organism evidence="10 11">
    <name type="scientific">Clitoria ternatea</name>
    <name type="common">Butterfly pea</name>
    <dbReference type="NCBI Taxonomy" id="43366"/>
    <lineage>
        <taxon>Eukaryota</taxon>
        <taxon>Viridiplantae</taxon>
        <taxon>Streptophyta</taxon>
        <taxon>Embryophyta</taxon>
        <taxon>Tracheophyta</taxon>
        <taxon>Spermatophyta</taxon>
        <taxon>Magnoliopsida</taxon>
        <taxon>eudicotyledons</taxon>
        <taxon>Gunneridae</taxon>
        <taxon>Pentapetalae</taxon>
        <taxon>rosids</taxon>
        <taxon>fabids</taxon>
        <taxon>Fabales</taxon>
        <taxon>Fabaceae</taxon>
        <taxon>Papilionoideae</taxon>
        <taxon>50 kb inversion clade</taxon>
        <taxon>NPAAA clade</taxon>
        <taxon>indigoferoid/millettioid clade</taxon>
        <taxon>Phaseoleae</taxon>
        <taxon>Clitoria</taxon>
    </lineage>
</organism>
<name>A0AAN9PJU1_CLITE</name>
<dbReference type="InterPro" id="IPR000490">
    <property type="entry name" value="Glyco_hydro_17"/>
</dbReference>
<dbReference type="AlphaFoldDB" id="A0AAN9PJU1"/>
<dbReference type="Proteomes" id="UP001359559">
    <property type="component" value="Unassembled WGS sequence"/>
</dbReference>
<keyword evidence="4 9" id="KW-0378">Hydrolase</keyword>
<evidence type="ECO:0000256" key="1">
    <source>
        <dbReference type="ARBA" id="ARBA00000382"/>
    </source>
</evidence>
<dbReference type="EC" id="3.2.1.39" evidence="3"/>
<evidence type="ECO:0000313" key="11">
    <source>
        <dbReference type="Proteomes" id="UP001359559"/>
    </source>
</evidence>
<gene>
    <name evidence="10" type="ORF">RJT34_12969</name>
</gene>
<comment type="catalytic activity">
    <reaction evidence="1">
        <text>Hydrolysis of (1-&gt;3)-beta-D-glucosidic linkages in (1-&gt;3)-beta-D-glucans.</text>
        <dbReference type="EC" id="3.2.1.39"/>
    </reaction>
</comment>
<dbReference type="GO" id="GO:0042973">
    <property type="term" value="F:glucan endo-1,3-beta-D-glucosidase activity"/>
    <property type="evidence" value="ECO:0007669"/>
    <property type="project" value="UniProtKB-EC"/>
</dbReference>
<reference evidence="10 11" key="1">
    <citation type="submission" date="2024-01" db="EMBL/GenBank/DDBJ databases">
        <title>The genomes of 5 underutilized Papilionoideae crops provide insights into root nodulation and disease resistance.</title>
        <authorList>
            <person name="Yuan L."/>
        </authorList>
    </citation>
    <scope>NUCLEOTIDE SEQUENCE [LARGE SCALE GENOMIC DNA]</scope>
    <source>
        <strain evidence="10">LY-2023</strain>
        <tissue evidence="10">Leaf</tissue>
    </source>
</reference>
<evidence type="ECO:0000256" key="7">
    <source>
        <dbReference type="ARBA" id="ARBA00033417"/>
    </source>
</evidence>
<evidence type="ECO:0000256" key="9">
    <source>
        <dbReference type="RuleBase" id="RU004336"/>
    </source>
</evidence>
<protein>
    <recommendedName>
        <fullName evidence="3">glucan endo-1,3-beta-D-glucosidase</fullName>
        <ecNumber evidence="3">3.2.1.39</ecNumber>
    </recommendedName>
    <alternativeName>
        <fullName evidence="6">(1-&gt;3)-beta-glucan endohydrolase</fullName>
    </alternativeName>
    <alternativeName>
        <fullName evidence="7">Beta-1,3-endoglucanase</fullName>
    </alternativeName>
</protein>
<evidence type="ECO:0000256" key="6">
    <source>
        <dbReference type="ARBA" id="ARBA00033335"/>
    </source>
</evidence>
<sequence length="254" mass="28558">MLSCGFQCIIHSDAKNKESYPLRPVPCLLPHLNAEQAATEWLQDNVLSYSKDVKFRYIVVGNEISPDDEIPQFVLPAIQNIYAALTSSNLPQIKVSTAISIAFYIDDPKNIELSYALFTSPKVVEKDGNYEYKNLFDTTLGALYSTLEKIGAPDLEVVISESGWPSHGGNAVTVDNAQTYYITWSIMSQVGLQRGLINLWRHIYLPCLMKTRKDQLRQMGILVCSDLINSPSIRFNLHKVPLNLLLQIKVPLNL</sequence>
<dbReference type="Pfam" id="PF00332">
    <property type="entry name" value="Glyco_hydro_17"/>
    <property type="match status" value="2"/>
</dbReference>
<evidence type="ECO:0000256" key="5">
    <source>
        <dbReference type="ARBA" id="ARBA00023295"/>
    </source>
</evidence>
<dbReference type="Gene3D" id="3.20.20.80">
    <property type="entry name" value="Glycosidases"/>
    <property type="match status" value="2"/>
</dbReference>
<dbReference type="InterPro" id="IPR017853">
    <property type="entry name" value="GH"/>
</dbReference>
<evidence type="ECO:0000313" key="10">
    <source>
        <dbReference type="EMBL" id="KAK7302090.1"/>
    </source>
</evidence>
<keyword evidence="5 9" id="KW-0326">Glycosidase</keyword>
<dbReference type="GO" id="GO:0005975">
    <property type="term" value="P:carbohydrate metabolic process"/>
    <property type="evidence" value="ECO:0007669"/>
    <property type="project" value="InterPro"/>
</dbReference>
<comment type="caution">
    <text evidence="10">The sequence shown here is derived from an EMBL/GenBank/DDBJ whole genome shotgun (WGS) entry which is preliminary data.</text>
</comment>
<dbReference type="PROSITE" id="PS00587">
    <property type="entry name" value="GLYCOSYL_HYDROL_F17"/>
    <property type="match status" value="1"/>
</dbReference>
<dbReference type="SUPFAM" id="SSF51445">
    <property type="entry name" value="(Trans)glycosidases"/>
    <property type="match status" value="1"/>
</dbReference>
<evidence type="ECO:0000256" key="8">
    <source>
        <dbReference type="RuleBase" id="RU004335"/>
    </source>
</evidence>
<dbReference type="EMBL" id="JAYKXN010000003">
    <property type="protein sequence ID" value="KAK7302090.1"/>
    <property type="molecule type" value="Genomic_DNA"/>
</dbReference>
<dbReference type="PANTHER" id="PTHR32227">
    <property type="entry name" value="GLUCAN ENDO-1,3-BETA-GLUCOSIDASE BG1-RELATED-RELATED"/>
    <property type="match status" value="1"/>
</dbReference>
<evidence type="ECO:0000256" key="4">
    <source>
        <dbReference type="ARBA" id="ARBA00022801"/>
    </source>
</evidence>
<keyword evidence="11" id="KW-1185">Reference proteome</keyword>
<comment type="similarity">
    <text evidence="2 8">Belongs to the glycosyl hydrolase 17 family.</text>
</comment>
<dbReference type="InterPro" id="IPR044965">
    <property type="entry name" value="Glyco_hydro_17_plant"/>
</dbReference>
<proteinExistence type="inferred from homology"/>
<evidence type="ECO:0000256" key="3">
    <source>
        <dbReference type="ARBA" id="ARBA00012780"/>
    </source>
</evidence>